<dbReference type="GO" id="GO:0015031">
    <property type="term" value="P:protein transport"/>
    <property type="evidence" value="ECO:0007669"/>
    <property type="project" value="UniProtKB-KW"/>
</dbReference>
<reference evidence="9" key="1">
    <citation type="submission" date="2021-04" db="EMBL/GenBank/DDBJ databases">
        <title>Genome based classification of Actinospica acidithermotolerans sp. nov., an actinobacterium isolated from an Indonesian hot spring.</title>
        <authorList>
            <person name="Kusuma A.B."/>
            <person name="Putra K.E."/>
            <person name="Nafisah S."/>
            <person name="Loh J."/>
            <person name="Nouioui I."/>
            <person name="Goodfellow M."/>
        </authorList>
    </citation>
    <scope>NUCLEOTIDE SEQUENCE</scope>
    <source>
        <strain evidence="9">MGRD01-02</strain>
    </source>
</reference>
<organism evidence="9 10">
    <name type="scientific">Actinospica acidithermotolerans</name>
    <dbReference type="NCBI Taxonomy" id="2828514"/>
    <lineage>
        <taxon>Bacteria</taxon>
        <taxon>Bacillati</taxon>
        <taxon>Actinomycetota</taxon>
        <taxon>Actinomycetes</taxon>
        <taxon>Catenulisporales</taxon>
        <taxon>Actinospicaceae</taxon>
        <taxon>Actinospica</taxon>
    </lineage>
</organism>
<proteinExistence type="predicted"/>
<keyword evidence="3" id="KW-0812">Transmembrane</keyword>
<gene>
    <name evidence="9" type="ORF">KDK95_17295</name>
</gene>
<dbReference type="PRINTS" id="PR01506">
    <property type="entry name" value="TATBPROTEIN"/>
</dbReference>
<evidence type="ECO:0000256" key="2">
    <source>
        <dbReference type="ARBA" id="ARBA00022448"/>
    </source>
</evidence>
<dbReference type="InterPro" id="IPR003369">
    <property type="entry name" value="TatA/B/E"/>
</dbReference>
<dbReference type="EMBL" id="JAGSOH010000048">
    <property type="protein sequence ID" value="MBR7828076.1"/>
    <property type="molecule type" value="Genomic_DNA"/>
</dbReference>
<evidence type="ECO:0000256" key="5">
    <source>
        <dbReference type="ARBA" id="ARBA00022989"/>
    </source>
</evidence>
<keyword evidence="4" id="KW-0653">Protein transport</keyword>
<dbReference type="RefSeq" id="WP_212519216.1">
    <property type="nucleotide sequence ID" value="NZ_JAGSOH010000048.1"/>
</dbReference>
<dbReference type="NCBIfam" id="NF002377">
    <property type="entry name" value="PRK01371.1-4"/>
    <property type="match status" value="1"/>
</dbReference>
<feature type="region of interest" description="Disordered" evidence="8">
    <location>
        <begin position="105"/>
        <end position="134"/>
    </location>
</feature>
<evidence type="ECO:0000256" key="6">
    <source>
        <dbReference type="ARBA" id="ARBA00023010"/>
    </source>
</evidence>
<evidence type="ECO:0000313" key="9">
    <source>
        <dbReference type="EMBL" id="MBR7828076.1"/>
    </source>
</evidence>
<evidence type="ECO:0000313" key="10">
    <source>
        <dbReference type="Proteomes" id="UP000676325"/>
    </source>
</evidence>
<evidence type="ECO:0000256" key="8">
    <source>
        <dbReference type="SAM" id="MobiDB-lite"/>
    </source>
</evidence>
<dbReference type="Proteomes" id="UP000676325">
    <property type="component" value="Unassembled WGS sequence"/>
</dbReference>
<comment type="caution">
    <text evidence="9">The sequence shown here is derived from an EMBL/GenBank/DDBJ whole genome shotgun (WGS) entry which is preliminary data.</text>
</comment>
<evidence type="ECO:0000256" key="1">
    <source>
        <dbReference type="ARBA" id="ARBA00004167"/>
    </source>
</evidence>
<keyword evidence="2" id="KW-0813">Transport</keyword>
<accession>A0A941EAP7</accession>
<sequence>MFFDLSLPEIVVLLGLGVVLFGPDKLPQAAASAARFLRQVRAFSDNAREDLRKELGPEFDGLNFEDLNPKTFVRKNLLGEGEELRDLRKDINGTLNEAASLNAAAVPAPRPTAAANGSAALPAGEQPPYDADAT</sequence>
<keyword evidence="10" id="KW-1185">Reference proteome</keyword>
<dbReference type="Gene3D" id="1.20.5.3310">
    <property type="match status" value="1"/>
</dbReference>
<feature type="compositionally biased region" description="Low complexity" evidence="8">
    <location>
        <begin position="105"/>
        <end position="123"/>
    </location>
</feature>
<dbReference type="AlphaFoldDB" id="A0A941EAP7"/>
<evidence type="ECO:0000256" key="3">
    <source>
        <dbReference type="ARBA" id="ARBA00022692"/>
    </source>
</evidence>
<protein>
    <submittedName>
        <fullName evidence="9">Sec-independent protein translocase subunit TatB</fullName>
    </submittedName>
</protein>
<evidence type="ECO:0000256" key="7">
    <source>
        <dbReference type="ARBA" id="ARBA00023136"/>
    </source>
</evidence>
<comment type="subcellular location">
    <subcellularLocation>
        <location evidence="1">Membrane</location>
        <topology evidence="1">Single-pass membrane protein</topology>
    </subcellularLocation>
</comment>
<evidence type="ECO:0000256" key="4">
    <source>
        <dbReference type="ARBA" id="ARBA00022927"/>
    </source>
</evidence>
<keyword evidence="5" id="KW-1133">Transmembrane helix</keyword>
<name>A0A941EAP7_9ACTN</name>
<keyword evidence="6" id="KW-0811">Translocation</keyword>
<keyword evidence="7" id="KW-0472">Membrane</keyword>
<dbReference type="Pfam" id="PF02416">
    <property type="entry name" value="TatA_B_E"/>
    <property type="match status" value="1"/>
</dbReference>
<dbReference type="GO" id="GO:0016020">
    <property type="term" value="C:membrane"/>
    <property type="evidence" value="ECO:0007669"/>
    <property type="project" value="UniProtKB-ARBA"/>
</dbReference>